<reference evidence="2" key="1">
    <citation type="journal article" date="2023" name="Science">
        <title>Genome structures resolve the early diversification of teleost fishes.</title>
        <authorList>
            <person name="Parey E."/>
            <person name="Louis A."/>
            <person name="Montfort J."/>
            <person name="Bouchez O."/>
            <person name="Roques C."/>
            <person name="Iampietro C."/>
            <person name="Lluch J."/>
            <person name="Castinel A."/>
            <person name="Donnadieu C."/>
            <person name="Desvignes T."/>
            <person name="Floi Bucao C."/>
            <person name="Jouanno E."/>
            <person name="Wen M."/>
            <person name="Mejri S."/>
            <person name="Dirks R."/>
            <person name="Jansen H."/>
            <person name="Henkel C."/>
            <person name="Chen W.J."/>
            <person name="Zahm M."/>
            <person name="Cabau C."/>
            <person name="Klopp C."/>
            <person name="Thompson A.W."/>
            <person name="Robinson-Rechavi M."/>
            <person name="Braasch I."/>
            <person name="Lecointre G."/>
            <person name="Bobe J."/>
            <person name="Postlethwait J.H."/>
            <person name="Berthelot C."/>
            <person name="Roest Crollius H."/>
            <person name="Guiguen Y."/>
        </authorList>
    </citation>
    <scope>NUCLEOTIDE SEQUENCE</scope>
    <source>
        <strain evidence="2">WJC10195</strain>
    </source>
</reference>
<dbReference type="Proteomes" id="UP001152622">
    <property type="component" value="Chromosome 4"/>
</dbReference>
<evidence type="ECO:0000313" key="2">
    <source>
        <dbReference type="EMBL" id="KAJ8362914.1"/>
    </source>
</evidence>
<accession>A0A9Q1J141</accession>
<proteinExistence type="predicted"/>
<feature type="region of interest" description="Disordered" evidence="1">
    <location>
        <begin position="1"/>
        <end position="74"/>
    </location>
</feature>
<protein>
    <submittedName>
        <fullName evidence="2">Uncharacterized protein</fullName>
    </submittedName>
</protein>
<evidence type="ECO:0000313" key="3">
    <source>
        <dbReference type="Proteomes" id="UP001152622"/>
    </source>
</evidence>
<feature type="compositionally biased region" description="Basic residues" evidence="1">
    <location>
        <begin position="64"/>
        <end position="74"/>
    </location>
</feature>
<comment type="caution">
    <text evidence="2">The sequence shown here is derived from an EMBL/GenBank/DDBJ whole genome shotgun (WGS) entry which is preliminary data.</text>
</comment>
<organism evidence="2 3">
    <name type="scientific">Synaphobranchus kaupii</name>
    <name type="common">Kaup's arrowtooth eel</name>
    <dbReference type="NCBI Taxonomy" id="118154"/>
    <lineage>
        <taxon>Eukaryota</taxon>
        <taxon>Metazoa</taxon>
        <taxon>Chordata</taxon>
        <taxon>Craniata</taxon>
        <taxon>Vertebrata</taxon>
        <taxon>Euteleostomi</taxon>
        <taxon>Actinopterygii</taxon>
        <taxon>Neopterygii</taxon>
        <taxon>Teleostei</taxon>
        <taxon>Anguilliformes</taxon>
        <taxon>Synaphobranchidae</taxon>
        <taxon>Synaphobranchus</taxon>
    </lineage>
</organism>
<dbReference type="AlphaFoldDB" id="A0A9Q1J141"/>
<name>A0A9Q1J141_SYNKA</name>
<feature type="compositionally biased region" description="Basic and acidic residues" evidence="1">
    <location>
        <begin position="25"/>
        <end position="38"/>
    </location>
</feature>
<gene>
    <name evidence="2" type="ORF">SKAU_G00117450</name>
</gene>
<evidence type="ECO:0000256" key="1">
    <source>
        <dbReference type="SAM" id="MobiDB-lite"/>
    </source>
</evidence>
<feature type="compositionally biased region" description="Polar residues" evidence="1">
    <location>
        <begin position="8"/>
        <end position="17"/>
    </location>
</feature>
<dbReference type="EMBL" id="JAINUF010000004">
    <property type="protein sequence ID" value="KAJ8362914.1"/>
    <property type="molecule type" value="Genomic_DNA"/>
</dbReference>
<sequence>MMEGETSPPDSEAQSRALQWFGGSRAERQASADSHTERPAYGAVSLEPQTAQTGGRERESFHPQLRRNRALAPP</sequence>
<keyword evidence="3" id="KW-1185">Reference proteome</keyword>